<evidence type="ECO:0000256" key="2">
    <source>
        <dbReference type="ARBA" id="ARBA00007306"/>
    </source>
</evidence>
<keyword evidence="7 10" id="KW-0804">Transcription</keyword>
<evidence type="ECO:0000256" key="11">
    <source>
        <dbReference type="SAM" id="MobiDB-lite"/>
    </source>
</evidence>
<dbReference type="OrthoDB" id="1741719at2759"/>
<evidence type="ECO:0000256" key="9">
    <source>
        <dbReference type="PROSITE-ProRule" id="PRU00221"/>
    </source>
</evidence>
<dbReference type="InterPro" id="IPR031120">
    <property type="entry name" value="HIR1-like"/>
</dbReference>
<dbReference type="SUPFAM" id="SSF50978">
    <property type="entry name" value="WD40 repeat-like"/>
    <property type="match status" value="1"/>
</dbReference>
<evidence type="ECO:0000256" key="3">
    <source>
        <dbReference type="ARBA" id="ARBA00022574"/>
    </source>
</evidence>
<dbReference type="SUPFAM" id="SSF50998">
    <property type="entry name" value="Quinoprotein alcohol dehydrogenase-like"/>
    <property type="match status" value="1"/>
</dbReference>
<dbReference type="GO" id="GO:0031491">
    <property type="term" value="F:nucleosome binding"/>
    <property type="evidence" value="ECO:0007669"/>
    <property type="project" value="TreeGrafter"/>
</dbReference>
<dbReference type="InterPro" id="IPR019015">
    <property type="entry name" value="HIRA_B_motif"/>
</dbReference>
<accession>A0A139AYI6</accession>
<keyword evidence="6 10" id="KW-0805">Transcription regulation</keyword>
<keyword evidence="5 10" id="KW-0156">Chromatin regulator</keyword>
<dbReference type="PROSITE" id="PS50082">
    <property type="entry name" value="WD_REPEATS_2"/>
    <property type="match status" value="2"/>
</dbReference>
<dbReference type="PROSITE" id="PS50294">
    <property type="entry name" value="WD_REPEATS_REGION"/>
    <property type="match status" value="1"/>
</dbReference>
<dbReference type="GO" id="GO:0006351">
    <property type="term" value="P:DNA-templated transcription"/>
    <property type="evidence" value="ECO:0007669"/>
    <property type="project" value="InterPro"/>
</dbReference>
<dbReference type="EMBL" id="KQ965732">
    <property type="protein sequence ID" value="KXS21760.1"/>
    <property type="molecule type" value="Genomic_DNA"/>
</dbReference>
<keyword evidence="8 10" id="KW-0539">Nucleus</keyword>
<dbReference type="GO" id="GO:0006355">
    <property type="term" value="P:regulation of DNA-templated transcription"/>
    <property type="evidence" value="ECO:0007669"/>
    <property type="project" value="InterPro"/>
</dbReference>
<dbReference type="InterPro" id="IPR011494">
    <property type="entry name" value="HIRA-like_C"/>
</dbReference>
<name>A0A139AYI6_GONPJ</name>
<dbReference type="GO" id="GO:0006338">
    <property type="term" value="P:chromatin remodeling"/>
    <property type="evidence" value="ECO:0007669"/>
    <property type="project" value="InterPro"/>
</dbReference>
<dbReference type="STRING" id="1344416.A0A139AYI6"/>
<evidence type="ECO:0000313" key="14">
    <source>
        <dbReference type="Proteomes" id="UP000070544"/>
    </source>
</evidence>
<feature type="region of interest" description="Disordered" evidence="11">
    <location>
        <begin position="462"/>
        <end position="516"/>
    </location>
</feature>
<evidence type="ECO:0000256" key="10">
    <source>
        <dbReference type="RuleBase" id="RU364014"/>
    </source>
</evidence>
<comment type="subcellular location">
    <subcellularLocation>
        <location evidence="1 10">Nucleus</location>
    </subcellularLocation>
</comment>
<dbReference type="InterPro" id="IPR015943">
    <property type="entry name" value="WD40/YVTN_repeat-like_dom_sf"/>
</dbReference>
<keyword evidence="3 9" id="KW-0853">WD repeat</keyword>
<evidence type="ECO:0000256" key="6">
    <source>
        <dbReference type="ARBA" id="ARBA00023015"/>
    </source>
</evidence>
<feature type="repeat" description="WD" evidence="9">
    <location>
        <begin position="142"/>
        <end position="183"/>
    </location>
</feature>
<reference evidence="13 14" key="1">
    <citation type="journal article" date="2015" name="Genome Biol. Evol.">
        <title>Phylogenomic analyses indicate that early fungi evolved digesting cell walls of algal ancestors of land plants.</title>
        <authorList>
            <person name="Chang Y."/>
            <person name="Wang S."/>
            <person name="Sekimoto S."/>
            <person name="Aerts A.L."/>
            <person name="Choi C."/>
            <person name="Clum A."/>
            <person name="LaButti K.M."/>
            <person name="Lindquist E.A."/>
            <person name="Yee Ngan C."/>
            <person name="Ohm R.A."/>
            <person name="Salamov A.A."/>
            <person name="Grigoriev I.V."/>
            <person name="Spatafora J.W."/>
            <person name="Berbee M.L."/>
        </authorList>
    </citation>
    <scope>NUCLEOTIDE SEQUENCE [LARGE SCALE GENOMIC DNA]</scope>
    <source>
        <strain evidence="13 14">JEL478</strain>
    </source>
</reference>
<dbReference type="GO" id="GO:0000785">
    <property type="term" value="C:chromatin"/>
    <property type="evidence" value="ECO:0007669"/>
    <property type="project" value="TreeGrafter"/>
</dbReference>
<comment type="similarity">
    <text evidence="2 10">Belongs to the WD repeat HIR1 family.</text>
</comment>
<dbReference type="PANTHER" id="PTHR13831">
    <property type="entry name" value="MEMBER OF THE HIR1 FAMILY OF WD-REPEAT PROTEINS"/>
    <property type="match status" value="1"/>
</dbReference>
<keyword evidence="10" id="KW-0678">Repressor</keyword>
<dbReference type="GO" id="GO:0005634">
    <property type="term" value="C:nucleus"/>
    <property type="evidence" value="ECO:0007669"/>
    <property type="project" value="UniProtKB-SubCell"/>
</dbReference>
<evidence type="ECO:0000259" key="12">
    <source>
        <dbReference type="Pfam" id="PF07569"/>
    </source>
</evidence>
<keyword evidence="4 10" id="KW-0677">Repeat</keyword>
<dbReference type="AlphaFoldDB" id="A0A139AYI6"/>
<dbReference type="GO" id="GO:0000417">
    <property type="term" value="C:HIR complex"/>
    <property type="evidence" value="ECO:0007669"/>
    <property type="project" value="TreeGrafter"/>
</dbReference>
<evidence type="ECO:0000256" key="1">
    <source>
        <dbReference type="ARBA" id="ARBA00004123"/>
    </source>
</evidence>
<dbReference type="Pfam" id="PF07569">
    <property type="entry name" value="Hira"/>
    <property type="match status" value="1"/>
</dbReference>
<gene>
    <name evidence="13" type="ORF">M427DRAFT_142152</name>
</gene>
<keyword evidence="14" id="KW-1185">Reference proteome</keyword>
<feature type="domain" description="Protein HIRA-like C-terminal" evidence="12">
    <location>
        <begin position="696"/>
        <end position="939"/>
    </location>
</feature>
<dbReference type="PANTHER" id="PTHR13831:SF0">
    <property type="entry name" value="PROTEIN HIRA"/>
    <property type="match status" value="1"/>
</dbReference>
<evidence type="ECO:0000256" key="7">
    <source>
        <dbReference type="ARBA" id="ARBA00023163"/>
    </source>
</evidence>
<comment type="function">
    <text evidence="10">Required for replication-independent chromatin assembly and for the periodic repression of histone gene transcription during the cell cycle.</text>
</comment>
<dbReference type="SMART" id="SM00320">
    <property type="entry name" value="WD40"/>
    <property type="match status" value="6"/>
</dbReference>
<evidence type="ECO:0000256" key="5">
    <source>
        <dbReference type="ARBA" id="ARBA00022853"/>
    </source>
</evidence>
<dbReference type="InterPro" id="IPR011047">
    <property type="entry name" value="Quinoprotein_ADH-like_sf"/>
</dbReference>
<feature type="repeat" description="WD" evidence="9">
    <location>
        <begin position="218"/>
        <end position="244"/>
    </location>
</feature>
<protein>
    <recommendedName>
        <fullName evidence="10">Protein HIR</fullName>
    </recommendedName>
</protein>
<feature type="region of interest" description="Disordered" evidence="11">
    <location>
        <begin position="193"/>
        <end position="212"/>
    </location>
</feature>
<evidence type="ECO:0000256" key="4">
    <source>
        <dbReference type="ARBA" id="ARBA00022737"/>
    </source>
</evidence>
<feature type="compositionally biased region" description="Polar residues" evidence="11">
    <location>
        <begin position="339"/>
        <end position="351"/>
    </location>
</feature>
<organism evidence="13 14">
    <name type="scientific">Gonapodya prolifera (strain JEL478)</name>
    <name type="common">Monoblepharis prolifera</name>
    <dbReference type="NCBI Taxonomy" id="1344416"/>
    <lineage>
        <taxon>Eukaryota</taxon>
        <taxon>Fungi</taxon>
        <taxon>Fungi incertae sedis</taxon>
        <taxon>Chytridiomycota</taxon>
        <taxon>Chytridiomycota incertae sedis</taxon>
        <taxon>Monoblepharidomycetes</taxon>
        <taxon>Monoblepharidales</taxon>
        <taxon>Gonapodyaceae</taxon>
        <taxon>Gonapodya</taxon>
    </lineage>
</organism>
<dbReference type="Pfam" id="PF09453">
    <property type="entry name" value="HIRA_B"/>
    <property type="match status" value="1"/>
</dbReference>
<dbReference type="InterPro" id="IPR001680">
    <property type="entry name" value="WD40_rpt"/>
</dbReference>
<evidence type="ECO:0000256" key="8">
    <source>
        <dbReference type="ARBA" id="ARBA00023242"/>
    </source>
</evidence>
<evidence type="ECO:0000313" key="13">
    <source>
        <dbReference type="EMBL" id="KXS21760.1"/>
    </source>
</evidence>
<feature type="region of interest" description="Disordered" evidence="11">
    <location>
        <begin position="331"/>
        <end position="354"/>
    </location>
</feature>
<sequence>MPAGANTVEFVRCEWISHFVDDKRRQIAAPIYAVDWHPSGTKIATGGTGPDSVKVWNAAPLLDPDSESNVEVPKHLTTLSTHIGNALCVRWSPGRGTYLASGSDDKLIILYTRETSDGGPSRVFGSSSSAPQVERYVTAHVLRGHALDVFDVSWSHDATLLASSSADCTTRIWSAPSFACVRVLDTTLLLKEPTVSGGTNPPATPAKSKDKEDPLGFVKGVAWDPVGKYLAVQSDDKSVVIWSVTGGPNDWRSERRIRDPYQGSMQAPWFSRLSWSPDGTVLATAGGHNARMPCVPLLMRSNDWKADIWLVGHMKPVEVAKFNPHLFRPMPGAAPNGDANGTSSTAPTPEGNSEPYAICATASEDGSVAIWRSGRARPVVAVTALFKGTIHDLSWSPDGLNLAAVGHDGTCASLRLDPSILGEAVEESEVLERMAKFGRRGPGARISETPGQVLREEKAKELDAPALVSGNASTPKKAPQPRVPPPEGTSASSAGGRVDAGSAAGHPVTYTKEGRKRIQPTFIRSLTVSTEEEQPEDVPQSSTVVAMTNSVDQLGILDSNRVPDTGKRKVADMDIDVDSEPKRVKIETIRVPVVAPAVNLPAPPIQRRIMCRFAPRGPAAGTATDQVNNVEVLNPSLDKGMCQVRCMPVQTTKDAVGGLPLWEDNLPHAGTHVATGDFFVAVATVDGGLWAYSVAGRRILPPIVLESRPVFLDASKDVVMVVTQNGGLYTWNVHKRRCILDGVSVTPVLTNASRLSTHNNAITYRRTNASGPDARIEIAKLMSPGPVPVVATSDLSAYAYDSALATWIRVAERPAAERALVKSSGRVQGIGSDLAEIASEIASRNAQAGRGDLDEDEERGGPLGKAREIVENARKARAGASSRGWVGASRMTFGMVENYLASARSLQSPHDYLYWLREYARKLAETVNLEKVEEVLNELAEGLDGESGDTDFADDDEIWGNAVKQILPILSKQRAYERKISAFIEAKSLSPIVPGIDV</sequence>
<dbReference type="InterPro" id="IPR036322">
    <property type="entry name" value="WD40_repeat_dom_sf"/>
</dbReference>
<dbReference type="Gene3D" id="2.130.10.10">
    <property type="entry name" value="YVTN repeat-like/Quinoprotein amine dehydrogenase"/>
    <property type="match status" value="3"/>
</dbReference>
<dbReference type="Pfam" id="PF00400">
    <property type="entry name" value="WD40"/>
    <property type="match status" value="5"/>
</dbReference>
<proteinExistence type="inferred from homology"/>
<dbReference type="OMA" id="HENTAGK"/>
<dbReference type="Proteomes" id="UP000070544">
    <property type="component" value="Unassembled WGS sequence"/>
</dbReference>